<evidence type="ECO:0008006" key="3">
    <source>
        <dbReference type="Google" id="ProtNLM"/>
    </source>
</evidence>
<proteinExistence type="predicted"/>
<dbReference type="PANTHER" id="PTHR45913">
    <property type="entry name" value="EPM2A-INTERACTING PROTEIN 1"/>
    <property type="match status" value="1"/>
</dbReference>
<dbReference type="EMBL" id="CAXKWB010012536">
    <property type="protein sequence ID" value="CAL4104910.1"/>
    <property type="molecule type" value="Genomic_DNA"/>
</dbReference>
<protein>
    <recommendedName>
        <fullName evidence="3">General transcription factor II-I repeat domain-containing protein 2A</fullName>
    </recommendedName>
</protein>
<dbReference type="AlphaFoldDB" id="A0AAV2R1Q0"/>
<keyword evidence="2" id="KW-1185">Reference proteome</keyword>
<feature type="non-terminal residue" evidence="1">
    <location>
        <position position="143"/>
    </location>
</feature>
<dbReference type="Proteomes" id="UP001497623">
    <property type="component" value="Unassembled WGS sequence"/>
</dbReference>
<feature type="non-terminal residue" evidence="1">
    <location>
        <position position="1"/>
    </location>
</feature>
<evidence type="ECO:0000313" key="1">
    <source>
        <dbReference type="EMBL" id="CAL4104910.1"/>
    </source>
</evidence>
<organism evidence="1 2">
    <name type="scientific">Meganyctiphanes norvegica</name>
    <name type="common">Northern krill</name>
    <name type="synonym">Thysanopoda norvegica</name>
    <dbReference type="NCBI Taxonomy" id="48144"/>
    <lineage>
        <taxon>Eukaryota</taxon>
        <taxon>Metazoa</taxon>
        <taxon>Ecdysozoa</taxon>
        <taxon>Arthropoda</taxon>
        <taxon>Crustacea</taxon>
        <taxon>Multicrustacea</taxon>
        <taxon>Malacostraca</taxon>
        <taxon>Eumalacostraca</taxon>
        <taxon>Eucarida</taxon>
        <taxon>Euphausiacea</taxon>
        <taxon>Euphausiidae</taxon>
        <taxon>Meganyctiphanes</taxon>
    </lineage>
</organism>
<sequence length="143" mass="16029">ESTDARDTAQLAIFICGINSNFDVIEEFLQLMPLKDTTTGEDIFEAVIKCFEIYKLDLSKLVSVTTDGAAAMVGIRKGFVSLLEKHLHSAGYDNNLFKIHCIIHQEALCAKNVDVKAIMEVVVKIINFIRSNGLNHRQFQELL</sequence>
<accession>A0AAV2R1Q0</accession>
<comment type="caution">
    <text evidence="1">The sequence shown here is derived from an EMBL/GenBank/DDBJ whole genome shotgun (WGS) entry which is preliminary data.</text>
</comment>
<dbReference type="SUPFAM" id="SSF53098">
    <property type="entry name" value="Ribonuclease H-like"/>
    <property type="match status" value="1"/>
</dbReference>
<evidence type="ECO:0000313" key="2">
    <source>
        <dbReference type="Proteomes" id="UP001497623"/>
    </source>
</evidence>
<gene>
    <name evidence="1" type="ORF">MNOR_LOCUS17884</name>
</gene>
<reference evidence="1 2" key="1">
    <citation type="submission" date="2024-05" db="EMBL/GenBank/DDBJ databases">
        <authorList>
            <person name="Wallberg A."/>
        </authorList>
    </citation>
    <scope>NUCLEOTIDE SEQUENCE [LARGE SCALE GENOMIC DNA]</scope>
</reference>
<dbReference type="InterPro" id="IPR012337">
    <property type="entry name" value="RNaseH-like_sf"/>
</dbReference>
<dbReference type="PANTHER" id="PTHR45913:SF21">
    <property type="entry name" value="DUF4371 DOMAIN-CONTAINING PROTEIN"/>
    <property type="match status" value="1"/>
</dbReference>
<name>A0AAV2R1Q0_MEGNR</name>